<gene>
    <name evidence="4" type="ORF">Q8947_05225</name>
</gene>
<dbReference type="Proteomes" id="UP001232156">
    <property type="component" value="Unassembled WGS sequence"/>
</dbReference>
<dbReference type="EMBL" id="JAUZQE010000008">
    <property type="protein sequence ID" value="MDR4125386.1"/>
    <property type="molecule type" value="Genomic_DNA"/>
</dbReference>
<dbReference type="RefSeq" id="WP_165276671.1">
    <property type="nucleotide sequence ID" value="NZ_JAUZQE010000008.1"/>
</dbReference>
<dbReference type="Pfam" id="PF07012">
    <property type="entry name" value="Curlin_rpt"/>
    <property type="match status" value="1"/>
</dbReference>
<comment type="caution">
    <text evidence="4">The sequence shown here is derived from an EMBL/GenBank/DDBJ whole genome shotgun (WGS) entry which is preliminary data.</text>
</comment>
<evidence type="ECO:0000256" key="1">
    <source>
        <dbReference type="ARBA" id="ARBA00009766"/>
    </source>
</evidence>
<evidence type="ECO:0000313" key="5">
    <source>
        <dbReference type="Proteomes" id="UP001232156"/>
    </source>
</evidence>
<feature type="signal peptide" evidence="3">
    <location>
        <begin position="1"/>
        <end position="24"/>
    </location>
</feature>
<name>A0ABU1D4M9_9BURK</name>
<feature type="chain" id="PRO_5045606581" description="Curlin associated repeat-containing protein" evidence="3">
    <location>
        <begin position="25"/>
        <end position="249"/>
    </location>
</feature>
<keyword evidence="5" id="KW-1185">Reference proteome</keyword>
<reference evidence="4 5" key="1">
    <citation type="submission" date="2023-08" db="EMBL/GenBank/DDBJ databases">
        <title>Alcaligenaceae gen. nov., a novel taxon isolated from the sludge of Yixing Pesticide Factory.</title>
        <authorList>
            <person name="Ruan L."/>
        </authorList>
    </citation>
    <scope>NUCLEOTIDE SEQUENCE [LARGE SCALE GENOMIC DNA]</scope>
    <source>
        <strain evidence="4 5">LG-2</strain>
    </source>
</reference>
<evidence type="ECO:0008006" key="6">
    <source>
        <dbReference type="Google" id="ProtNLM"/>
    </source>
</evidence>
<comment type="similarity">
    <text evidence="1">Belongs to the CsgA/CsgB family.</text>
</comment>
<evidence type="ECO:0000256" key="3">
    <source>
        <dbReference type="SAM" id="SignalP"/>
    </source>
</evidence>
<accession>A0ABU1D4M9</accession>
<dbReference type="InterPro" id="IPR009742">
    <property type="entry name" value="Curlin_rpt"/>
</dbReference>
<evidence type="ECO:0000256" key="2">
    <source>
        <dbReference type="ARBA" id="ARBA00022729"/>
    </source>
</evidence>
<keyword evidence="2 3" id="KW-0732">Signal</keyword>
<evidence type="ECO:0000313" key="4">
    <source>
        <dbReference type="EMBL" id="MDR4125386.1"/>
    </source>
</evidence>
<protein>
    <recommendedName>
        <fullName evidence="6">Curlin associated repeat-containing protein</fullName>
    </recommendedName>
</protein>
<organism evidence="4 5">
    <name type="scientific">Yanghanlia caeni</name>
    <dbReference type="NCBI Taxonomy" id="3064283"/>
    <lineage>
        <taxon>Bacteria</taxon>
        <taxon>Pseudomonadati</taxon>
        <taxon>Pseudomonadota</taxon>
        <taxon>Betaproteobacteria</taxon>
        <taxon>Burkholderiales</taxon>
        <taxon>Alcaligenaceae</taxon>
        <taxon>Yanghanlia</taxon>
    </lineage>
</organism>
<proteinExistence type="inferred from homology"/>
<sequence>MNVKLSALALGITLAYGMLSAAMAAEATIEQTGGASSAVIDQYNNDGSAVEATITTSGWDNTHSIDQTRSNRIWAEINSPGSGNTASIEQSRLDYAGAHIYQAAHGSDASIRQGSNSGMSPTFYPGYGWGGGNRDNSQWAHIYQNGGWGHDASIVQRGDRVKATIEQSGFYNTALVDQRGTGAAFNETEITQSGTGQYTSVTQNGHDLMARVNQSGLGNVALVDQSGNGHTARVTQSGAFNFAQVTQSN</sequence>